<dbReference type="AlphaFoldDB" id="A0AAV2HEB4"/>
<protein>
    <submittedName>
        <fullName evidence="2">Uncharacterized protein</fullName>
    </submittedName>
</protein>
<feature type="non-terminal residue" evidence="2">
    <location>
        <position position="228"/>
    </location>
</feature>
<feature type="compositionally biased region" description="Basic residues" evidence="1">
    <location>
        <begin position="1"/>
        <end position="14"/>
    </location>
</feature>
<dbReference type="Proteomes" id="UP001497497">
    <property type="component" value="Unassembled WGS sequence"/>
</dbReference>
<gene>
    <name evidence="2" type="ORF">GSLYS_00005802001</name>
</gene>
<feature type="compositionally biased region" description="Low complexity" evidence="1">
    <location>
        <begin position="52"/>
        <end position="66"/>
    </location>
</feature>
<proteinExistence type="predicted"/>
<evidence type="ECO:0000256" key="1">
    <source>
        <dbReference type="SAM" id="MobiDB-lite"/>
    </source>
</evidence>
<sequence>LLKKINHYRARSKANKLSPSKGKTKYDSKQDQSSSPLHLKIPKNRHLPPPSASLAPPSRASLSFALDPRPGSYNFETLSSDDDSDAETVHSLFSQDLQASSNESNHVNFPISIRDTSGISNVSDNVLGILRRRTGDLPPSLTRRTEIFYLSQENGAYESIKDGSDDESPFLSPARPELYPNLSLFSTSYIEPEKFESSDSDLDGNSYRVEKKSFNTNLTNVSHDYDPN</sequence>
<feature type="region of interest" description="Disordered" evidence="1">
    <location>
        <begin position="1"/>
        <end position="66"/>
    </location>
</feature>
<evidence type="ECO:0000313" key="3">
    <source>
        <dbReference type="Proteomes" id="UP001497497"/>
    </source>
</evidence>
<evidence type="ECO:0000313" key="2">
    <source>
        <dbReference type="EMBL" id="CAL1531707.1"/>
    </source>
</evidence>
<feature type="non-terminal residue" evidence="2">
    <location>
        <position position="1"/>
    </location>
</feature>
<reference evidence="2 3" key="1">
    <citation type="submission" date="2024-04" db="EMBL/GenBank/DDBJ databases">
        <authorList>
            <consortium name="Genoscope - CEA"/>
            <person name="William W."/>
        </authorList>
    </citation>
    <scope>NUCLEOTIDE SEQUENCE [LARGE SCALE GENOMIC DNA]</scope>
</reference>
<dbReference type="EMBL" id="CAXITT010000095">
    <property type="protein sequence ID" value="CAL1531707.1"/>
    <property type="molecule type" value="Genomic_DNA"/>
</dbReference>
<organism evidence="2 3">
    <name type="scientific">Lymnaea stagnalis</name>
    <name type="common">Great pond snail</name>
    <name type="synonym">Helix stagnalis</name>
    <dbReference type="NCBI Taxonomy" id="6523"/>
    <lineage>
        <taxon>Eukaryota</taxon>
        <taxon>Metazoa</taxon>
        <taxon>Spiralia</taxon>
        <taxon>Lophotrochozoa</taxon>
        <taxon>Mollusca</taxon>
        <taxon>Gastropoda</taxon>
        <taxon>Heterobranchia</taxon>
        <taxon>Euthyneura</taxon>
        <taxon>Panpulmonata</taxon>
        <taxon>Hygrophila</taxon>
        <taxon>Lymnaeoidea</taxon>
        <taxon>Lymnaeidae</taxon>
        <taxon>Lymnaea</taxon>
    </lineage>
</organism>
<keyword evidence="3" id="KW-1185">Reference proteome</keyword>
<name>A0AAV2HEB4_LYMST</name>
<comment type="caution">
    <text evidence="2">The sequence shown here is derived from an EMBL/GenBank/DDBJ whole genome shotgun (WGS) entry which is preliminary data.</text>
</comment>
<accession>A0AAV2HEB4</accession>